<evidence type="ECO:0000256" key="3">
    <source>
        <dbReference type="ARBA" id="ARBA00022729"/>
    </source>
</evidence>
<evidence type="ECO:0000256" key="6">
    <source>
        <dbReference type="SAM" id="SignalP"/>
    </source>
</evidence>
<dbReference type="GO" id="GO:0004190">
    <property type="term" value="F:aspartic-type endopeptidase activity"/>
    <property type="evidence" value="ECO:0007669"/>
    <property type="project" value="InterPro"/>
</dbReference>
<keyword evidence="3 6" id="KW-0732">Signal</keyword>
<evidence type="ECO:0000313" key="9">
    <source>
        <dbReference type="Proteomes" id="UP001295684"/>
    </source>
</evidence>
<dbReference type="SUPFAM" id="SSF50630">
    <property type="entry name" value="Acid proteases"/>
    <property type="match status" value="1"/>
</dbReference>
<comment type="similarity">
    <text evidence="1">Belongs to the peptidase A1 family.</text>
</comment>
<keyword evidence="2" id="KW-0645">Protease</keyword>
<name>A0AAD1UG49_EUPCR</name>
<dbReference type="InterPro" id="IPR021109">
    <property type="entry name" value="Peptidase_aspartic_dom_sf"/>
</dbReference>
<dbReference type="Gene3D" id="2.40.70.10">
    <property type="entry name" value="Acid Proteases"/>
    <property type="match status" value="2"/>
</dbReference>
<dbReference type="PANTHER" id="PTHR13683">
    <property type="entry name" value="ASPARTYL PROTEASES"/>
    <property type="match status" value="1"/>
</dbReference>
<reference evidence="8" key="1">
    <citation type="submission" date="2023-07" db="EMBL/GenBank/DDBJ databases">
        <authorList>
            <consortium name="AG Swart"/>
            <person name="Singh M."/>
            <person name="Singh A."/>
            <person name="Seah K."/>
            <person name="Emmerich C."/>
        </authorList>
    </citation>
    <scope>NUCLEOTIDE SEQUENCE</scope>
    <source>
        <strain evidence="8">DP1</strain>
    </source>
</reference>
<feature type="signal peptide" evidence="6">
    <location>
        <begin position="1"/>
        <end position="19"/>
    </location>
</feature>
<evidence type="ECO:0000259" key="7">
    <source>
        <dbReference type="PROSITE" id="PS51767"/>
    </source>
</evidence>
<dbReference type="PROSITE" id="PS51767">
    <property type="entry name" value="PEPTIDASE_A1"/>
    <property type="match status" value="1"/>
</dbReference>
<evidence type="ECO:0000313" key="8">
    <source>
        <dbReference type="EMBL" id="CAI2368736.1"/>
    </source>
</evidence>
<evidence type="ECO:0000256" key="4">
    <source>
        <dbReference type="ARBA" id="ARBA00022801"/>
    </source>
</evidence>
<dbReference type="EMBL" id="CAMPGE010009877">
    <property type="protein sequence ID" value="CAI2368736.1"/>
    <property type="molecule type" value="Genomic_DNA"/>
</dbReference>
<dbReference type="InterPro" id="IPR001461">
    <property type="entry name" value="Aspartic_peptidase_A1"/>
</dbReference>
<feature type="chain" id="PRO_5041953000" description="Peptidase A1 domain-containing protein" evidence="6">
    <location>
        <begin position="20"/>
        <end position="465"/>
    </location>
</feature>
<dbReference type="AlphaFoldDB" id="A0AAD1UG49"/>
<sequence length="465" mass="52990">MSCTIRILILACIFAVGFTIKTKRGSRIGHNLRNRGRNLSSLTEIKEKVYSAPIYGNISEIMYYYVDVYVGNPSNPSKQALIVDTGSSITCFPCIETCEKCGDHIFSPLSLYKSASAYVENCKDYDCGCGDANQCLFEVSYNEGSSYEGFFVTDYFQFSSNPYTSVAPKYTFGCVTRETNLFLSQISNGIMGLQPVVRDNFKPVFYTFYENGFIEKLQFSLLLEKNGGMMYLGGYDNSVLAEPPQNIVWIDNISDENYRVSFDNLSIDDEIISGGIIAKIDSGITFTYITQKQYDNIETAISNFCKQKKYKCLGRRDDQGCYRFIPFQEFTYKDFFYSFPVISFHVGSKKINWYPSDYFYQEGDAKFCLAIEPYAENESNIVLGASFLQNYLVIFDVEHQKVGFVRAATKECDRATIPKMKCSNDPHQTPVIKSEYDISEYNRDHKAKSFSHDLKSPISFKDISK</sequence>
<accession>A0AAD1UG49</accession>
<gene>
    <name evidence="8" type="ORF">ECRASSUSDP1_LOCUS10032</name>
</gene>
<keyword evidence="4" id="KW-0378">Hydrolase</keyword>
<protein>
    <recommendedName>
        <fullName evidence="7">Peptidase A1 domain-containing protein</fullName>
    </recommendedName>
</protein>
<feature type="domain" description="Peptidase A1" evidence="7">
    <location>
        <begin position="64"/>
        <end position="405"/>
    </location>
</feature>
<dbReference type="Pfam" id="PF00026">
    <property type="entry name" value="Asp"/>
    <property type="match status" value="1"/>
</dbReference>
<proteinExistence type="inferred from homology"/>
<organism evidence="8 9">
    <name type="scientific">Euplotes crassus</name>
    <dbReference type="NCBI Taxonomy" id="5936"/>
    <lineage>
        <taxon>Eukaryota</taxon>
        <taxon>Sar</taxon>
        <taxon>Alveolata</taxon>
        <taxon>Ciliophora</taxon>
        <taxon>Intramacronucleata</taxon>
        <taxon>Spirotrichea</taxon>
        <taxon>Hypotrichia</taxon>
        <taxon>Euplotida</taxon>
        <taxon>Euplotidae</taxon>
        <taxon>Moneuplotes</taxon>
    </lineage>
</organism>
<dbReference type="InterPro" id="IPR033121">
    <property type="entry name" value="PEPTIDASE_A1"/>
</dbReference>
<dbReference type="PANTHER" id="PTHR13683:SF375">
    <property type="entry name" value="PEPTIDASE A1 DOMAIN-CONTAINING PROTEIN"/>
    <property type="match status" value="1"/>
</dbReference>
<evidence type="ECO:0000256" key="1">
    <source>
        <dbReference type="ARBA" id="ARBA00007447"/>
    </source>
</evidence>
<feature type="active site" evidence="5">
    <location>
        <position position="84"/>
    </location>
</feature>
<comment type="caution">
    <text evidence="8">The sequence shown here is derived from an EMBL/GenBank/DDBJ whole genome shotgun (WGS) entry which is preliminary data.</text>
</comment>
<dbReference type="GO" id="GO:0006508">
    <property type="term" value="P:proteolysis"/>
    <property type="evidence" value="ECO:0007669"/>
    <property type="project" value="UniProtKB-KW"/>
</dbReference>
<keyword evidence="9" id="KW-1185">Reference proteome</keyword>
<feature type="active site" evidence="5">
    <location>
        <position position="281"/>
    </location>
</feature>
<evidence type="ECO:0000256" key="5">
    <source>
        <dbReference type="PIRSR" id="PIRSR601461-1"/>
    </source>
</evidence>
<dbReference type="Proteomes" id="UP001295684">
    <property type="component" value="Unassembled WGS sequence"/>
</dbReference>
<evidence type="ECO:0000256" key="2">
    <source>
        <dbReference type="ARBA" id="ARBA00022670"/>
    </source>
</evidence>